<dbReference type="AlphaFoldDB" id="A0A0A1MKK9"/>
<dbReference type="InterPro" id="IPR018309">
    <property type="entry name" value="Tscrpt_reg_PadR_C"/>
</dbReference>
<accession>A0A0A1MKK9</accession>
<dbReference type="Gene3D" id="1.10.10.10">
    <property type="entry name" value="Winged helix-like DNA-binding domain superfamily/Winged helix DNA-binding domain"/>
    <property type="match status" value="1"/>
</dbReference>
<dbReference type="Proteomes" id="UP000040453">
    <property type="component" value="Unassembled WGS sequence"/>
</dbReference>
<dbReference type="InterPro" id="IPR036390">
    <property type="entry name" value="WH_DNA-bd_sf"/>
</dbReference>
<proteinExistence type="predicted"/>
<dbReference type="RefSeq" id="WP_042533999.1">
    <property type="nucleotide sequence ID" value="NZ_CAXOIH010000002.1"/>
</dbReference>
<dbReference type="Pfam" id="PF10400">
    <property type="entry name" value="Vir_act_alpha_C"/>
    <property type="match status" value="1"/>
</dbReference>
<gene>
    <name evidence="2" type="ORF">BN997_03555</name>
</gene>
<evidence type="ECO:0000313" key="3">
    <source>
        <dbReference type="Proteomes" id="UP000040453"/>
    </source>
</evidence>
<reference evidence="2 3" key="1">
    <citation type="submission" date="2014-11" db="EMBL/GenBank/DDBJ databases">
        <authorList>
            <person name="Urmite Genomes Urmite Genomes"/>
        </authorList>
    </citation>
    <scope>NUCLEOTIDE SEQUENCE [LARGE SCALE GENOMIC DNA]</scope>
    <source>
        <strain evidence="2 3">Oc5</strain>
    </source>
</reference>
<dbReference type="SUPFAM" id="SSF46785">
    <property type="entry name" value="Winged helix' DNA-binding domain"/>
    <property type="match status" value="1"/>
</dbReference>
<dbReference type="OrthoDB" id="2374094at2"/>
<dbReference type="EMBL" id="CDGG01000001">
    <property type="protein sequence ID" value="CEI83638.1"/>
    <property type="molecule type" value="Genomic_DNA"/>
</dbReference>
<evidence type="ECO:0000259" key="1">
    <source>
        <dbReference type="Pfam" id="PF10400"/>
    </source>
</evidence>
<organism evidence="2 3">
    <name type="scientific">Oceanobacillus oncorhynchi</name>
    <dbReference type="NCBI Taxonomy" id="545501"/>
    <lineage>
        <taxon>Bacteria</taxon>
        <taxon>Bacillati</taxon>
        <taxon>Bacillota</taxon>
        <taxon>Bacilli</taxon>
        <taxon>Bacillales</taxon>
        <taxon>Bacillaceae</taxon>
        <taxon>Oceanobacillus</taxon>
    </lineage>
</organism>
<feature type="domain" description="Transcription regulator PadR C-terminal" evidence="1">
    <location>
        <begin position="90"/>
        <end position="193"/>
    </location>
</feature>
<keyword evidence="3" id="KW-1185">Reference proteome</keyword>
<evidence type="ECO:0000313" key="2">
    <source>
        <dbReference type="EMBL" id="CEI83638.1"/>
    </source>
</evidence>
<dbReference type="STRING" id="545501.BN997_03555"/>
<sequence length="204" mass="23780">MDTIILGFLMIRGSTIYELRQSIKQTLSNVSSDSTGSIQAGIKKLLKKEWITFEVHIEGSVNKKTYYITEAGVKHFRENISTPMLYKEKNMELSKFFFQGFADHSEHEAFINSYLEELEKELHRLEAINITIDQRNNFSRDYINNLKEAGGATEFMTEEGVKSIAYFQYATLDLGIEKIKFEIDWFRNFQSKLKAERMENDKGQ</sequence>
<protein>
    <recommendedName>
        <fullName evidence="1">Transcription regulator PadR C-terminal domain-containing protein</fullName>
    </recommendedName>
</protein>
<name>A0A0A1MKK9_9BACI</name>
<dbReference type="InterPro" id="IPR036388">
    <property type="entry name" value="WH-like_DNA-bd_sf"/>
</dbReference>